<name>A0A9W2Y3E8_BETSP</name>
<dbReference type="GeneID" id="114864885"/>
<proteinExistence type="predicted"/>
<dbReference type="InterPro" id="IPR007110">
    <property type="entry name" value="Ig-like_dom"/>
</dbReference>
<dbReference type="PROSITE" id="PS50835">
    <property type="entry name" value="IG_LIKE"/>
    <property type="match status" value="2"/>
</dbReference>
<dbReference type="InterPro" id="IPR013106">
    <property type="entry name" value="Ig_V-set"/>
</dbReference>
<sequence>MMIVVCLVLMLPVGHNQELVTAVVGVGEDVTLTCTYDITKNIETYFWIKLFGNMPVVLGKANSFDYSEDGDVSRITTKQEPGRFSLIIPKTEMSDTGFYYCLKSHNYKITFINGTFLRIKGPGPHVAVIIQDPVDPAHIGDSVTLQCSVLFDKQKEACVEDPSVYWFRVGLDEADSSLVYAHGNSRDQCERSPDAASPQKCVYSFSRNVTRSDAGTYHCAVATCGQILFGNGTKLDIDVVSSCDSHRDNTVVFLLCVTLASSLIVIISLVCAVINTSTHCCKETSCNERSHERNEDTLVYSTVRTTGGNRRKAAVTEETVYTDVRAFVIN</sequence>
<keyword evidence="5 8" id="KW-0472">Membrane</keyword>
<evidence type="ECO:0000259" key="10">
    <source>
        <dbReference type="PROSITE" id="PS50835"/>
    </source>
</evidence>
<evidence type="ECO:0000256" key="1">
    <source>
        <dbReference type="ARBA" id="ARBA00004236"/>
    </source>
</evidence>
<evidence type="ECO:0000256" key="4">
    <source>
        <dbReference type="ARBA" id="ARBA00022859"/>
    </source>
</evidence>
<dbReference type="GO" id="GO:0005886">
    <property type="term" value="C:plasma membrane"/>
    <property type="evidence" value="ECO:0007669"/>
    <property type="project" value="UniProtKB-SubCell"/>
</dbReference>
<evidence type="ECO:0000313" key="12">
    <source>
        <dbReference type="RefSeq" id="XP_055368472.1"/>
    </source>
</evidence>
<comment type="subcellular location">
    <subcellularLocation>
        <location evidence="1">Cell membrane</location>
    </subcellularLocation>
</comment>
<keyword evidence="8" id="KW-1133">Transmembrane helix</keyword>
<dbReference type="PANTHER" id="PTHR19433:SF133">
    <property type="entry name" value="IMMUNE-TYPE RECEPTOR 5 PRECURSOR-RELATED"/>
    <property type="match status" value="1"/>
</dbReference>
<dbReference type="InterPro" id="IPR036179">
    <property type="entry name" value="Ig-like_dom_sf"/>
</dbReference>
<dbReference type="InterPro" id="IPR052051">
    <property type="entry name" value="TCR_complex_component"/>
</dbReference>
<dbReference type="Gene3D" id="2.60.40.10">
    <property type="entry name" value="Immunoglobulins"/>
    <property type="match status" value="2"/>
</dbReference>
<dbReference type="KEGG" id="bspl:114864885"/>
<dbReference type="PANTHER" id="PTHR19433">
    <property type="entry name" value="T-CELL RECEPTOR ALPHA CHAIN V REGION-RELATED"/>
    <property type="match status" value="1"/>
</dbReference>
<evidence type="ECO:0000313" key="11">
    <source>
        <dbReference type="Proteomes" id="UP000515150"/>
    </source>
</evidence>
<evidence type="ECO:0000256" key="6">
    <source>
        <dbReference type="ARBA" id="ARBA00023157"/>
    </source>
</evidence>
<evidence type="ECO:0000256" key="3">
    <source>
        <dbReference type="ARBA" id="ARBA00022729"/>
    </source>
</evidence>
<dbReference type="AlphaFoldDB" id="A0A9W2Y3E8"/>
<dbReference type="SMART" id="SM00409">
    <property type="entry name" value="IG"/>
    <property type="match status" value="2"/>
</dbReference>
<dbReference type="SMART" id="SM00406">
    <property type="entry name" value="IGv"/>
    <property type="match status" value="2"/>
</dbReference>
<protein>
    <submittedName>
        <fullName evidence="12">Uncharacterized protein LOC114864885</fullName>
    </submittedName>
</protein>
<evidence type="ECO:0000256" key="5">
    <source>
        <dbReference type="ARBA" id="ARBA00023136"/>
    </source>
</evidence>
<feature type="domain" description="Ig-like" evidence="10">
    <location>
        <begin position="12"/>
        <end position="106"/>
    </location>
</feature>
<dbReference type="GO" id="GO:0002376">
    <property type="term" value="P:immune system process"/>
    <property type="evidence" value="ECO:0007669"/>
    <property type="project" value="UniProtKB-KW"/>
</dbReference>
<feature type="domain" description="Ig-like" evidence="10">
    <location>
        <begin position="124"/>
        <end position="241"/>
    </location>
</feature>
<evidence type="ECO:0000256" key="8">
    <source>
        <dbReference type="SAM" id="Phobius"/>
    </source>
</evidence>
<dbReference type="InterPro" id="IPR003599">
    <property type="entry name" value="Ig_sub"/>
</dbReference>
<feature type="signal peptide" evidence="9">
    <location>
        <begin position="1"/>
        <end position="16"/>
    </location>
</feature>
<gene>
    <name evidence="12" type="primary">LOC114864885</name>
</gene>
<dbReference type="Proteomes" id="UP000515150">
    <property type="component" value="Chromosome 10"/>
</dbReference>
<dbReference type="RefSeq" id="XP_055368472.1">
    <property type="nucleotide sequence ID" value="XM_055512497.1"/>
</dbReference>
<evidence type="ECO:0000256" key="7">
    <source>
        <dbReference type="ARBA" id="ARBA00023180"/>
    </source>
</evidence>
<reference evidence="12" key="1">
    <citation type="submission" date="2025-08" db="UniProtKB">
        <authorList>
            <consortium name="RefSeq"/>
        </authorList>
    </citation>
    <scope>IDENTIFICATION</scope>
</reference>
<dbReference type="OrthoDB" id="6370831at2759"/>
<dbReference type="GO" id="GO:0009617">
    <property type="term" value="P:response to bacterium"/>
    <property type="evidence" value="ECO:0007669"/>
    <property type="project" value="TreeGrafter"/>
</dbReference>
<dbReference type="Pfam" id="PF07686">
    <property type="entry name" value="V-set"/>
    <property type="match status" value="2"/>
</dbReference>
<evidence type="ECO:0000256" key="9">
    <source>
        <dbReference type="SAM" id="SignalP"/>
    </source>
</evidence>
<accession>A0A9W2Y3E8</accession>
<feature type="chain" id="PRO_5040879363" evidence="9">
    <location>
        <begin position="17"/>
        <end position="330"/>
    </location>
</feature>
<feature type="transmembrane region" description="Helical" evidence="8">
    <location>
        <begin position="251"/>
        <end position="274"/>
    </location>
</feature>
<keyword evidence="4" id="KW-0391">Immunity</keyword>
<keyword evidence="7" id="KW-0325">Glycoprotein</keyword>
<organism evidence="11 12">
    <name type="scientific">Betta splendens</name>
    <name type="common">Siamese fighting fish</name>
    <dbReference type="NCBI Taxonomy" id="158456"/>
    <lineage>
        <taxon>Eukaryota</taxon>
        <taxon>Metazoa</taxon>
        <taxon>Chordata</taxon>
        <taxon>Craniata</taxon>
        <taxon>Vertebrata</taxon>
        <taxon>Euteleostomi</taxon>
        <taxon>Actinopterygii</taxon>
        <taxon>Neopterygii</taxon>
        <taxon>Teleostei</taxon>
        <taxon>Neoteleostei</taxon>
        <taxon>Acanthomorphata</taxon>
        <taxon>Anabantaria</taxon>
        <taxon>Anabantiformes</taxon>
        <taxon>Anabantoidei</taxon>
        <taxon>Osphronemidae</taxon>
        <taxon>Betta</taxon>
    </lineage>
</organism>
<keyword evidence="6" id="KW-1015">Disulfide bond</keyword>
<keyword evidence="8" id="KW-0812">Transmembrane</keyword>
<evidence type="ECO:0000256" key="2">
    <source>
        <dbReference type="ARBA" id="ARBA00022475"/>
    </source>
</evidence>
<keyword evidence="11" id="KW-1185">Reference proteome</keyword>
<keyword evidence="2" id="KW-1003">Cell membrane</keyword>
<dbReference type="SUPFAM" id="SSF48726">
    <property type="entry name" value="Immunoglobulin"/>
    <property type="match status" value="2"/>
</dbReference>
<dbReference type="InterPro" id="IPR013783">
    <property type="entry name" value="Ig-like_fold"/>
</dbReference>
<keyword evidence="3 9" id="KW-0732">Signal</keyword>